<dbReference type="InterPro" id="IPR010621">
    <property type="entry name" value="DUF1214"/>
</dbReference>
<evidence type="ECO:0000313" key="2">
    <source>
        <dbReference type="EMBL" id="WND03433.1"/>
    </source>
</evidence>
<reference evidence="2" key="1">
    <citation type="submission" date="2023-04" db="EMBL/GenBank/DDBJ databases">
        <title>Complete genome sequence of Temperatibacter marinus.</title>
        <authorList>
            <person name="Rong J.-C."/>
            <person name="Yi M.-L."/>
            <person name="Zhao Q."/>
        </authorList>
    </citation>
    <scope>NUCLEOTIDE SEQUENCE</scope>
    <source>
        <strain evidence="2">NBRC 110045</strain>
    </source>
</reference>
<dbReference type="AlphaFoldDB" id="A0AA52EGV8"/>
<dbReference type="KEGG" id="tmk:QGN29_03490"/>
<dbReference type="Gene3D" id="2.60.120.600">
    <property type="entry name" value="Domain of unknown function DUF1214, C-terminal domain"/>
    <property type="match status" value="1"/>
</dbReference>
<feature type="domain" description="DUF1214" evidence="1">
    <location>
        <begin position="72"/>
        <end position="171"/>
    </location>
</feature>
<name>A0AA52EGV8_9PROT</name>
<keyword evidence="3" id="KW-1185">Reference proteome</keyword>
<dbReference type="SUPFAM" id="SSF160935">
    <property type="entry name" value="VPA0735-like"/>
    <property type="match status" value="1"/>
</dbReference>
<protein>
    <submittedName>
        <fullName evidence="2">DUF1214 domain-containing protein</fullName>
    </submittedName>
</protein>
<dbReference type="PANTHER" id="PTHR36509:SF2">
    <property type="entry name" value="BLL3101 PROTEIN"/>
    <property type="match status" value="1"/>
</dbReference>
<sequence length="192" mass="21435">MWSRLKIFISLLSGIGLGLAATLYLLNSETIGQSIQIGSWETNPDIGNISANMFLRAKVARQGLLALNKDQTVYFSTHRDSDGDLLHSRCTYKISGSALPARWWSITIYGPDFYLVANDDFRYSITKQTLNPEGWTASIASISQSASLSQTDLIAPEDSEFNFILRLYNPEFDLETESKNLILPIITKEVCS</sequence>
<dbReference type="Pfam" id="PF06742">
    <property type="entry name" value="DUF1214"/>
    <property type="match status" value="1"/>
</dbReference>
<organism evidence="2 3">
    <name type="scientific">Temperatibacter marinus</name>
    <dbReference type="NCBI Taxonomy" id="1456591"/>
    <lineage>
        <taxon>Bacteria</taxon>
        <taxon>Pseudomonadati</taxon>
        <taxon>Pseudomonadota</taxon>
        <taxon>Alphaproteobacteria</taxon>
        <taxon>Kordiimonadales</taxon>
        <taxon>Temperatibacteraceae</taxon>
        <taxon>Temperatibacter</taxon>
    </lineage>
</organism>
<dbReference type="InterPro" id="IPR012038">
    <property type="entry name" value="UCP009471"/>
</dbReference>
<dbReference type="RefSeq" id="WP_310799286.1">
    <property type="nucleotide sequence ID" value="NZ_CP123872.1"/>
</dbReference>
<accession>A0AA52EGV8</accession>
<dbReference type="InterPro" id="IPR037049">
    <property type="entry name" value="DUF1214_C_sf"/>
</dbReference>
<evidence type="ECO:0000313" key="3">
    <source>
        <dbReference type="Proteomes" id="UP001268683"/>
    </source>
</evidence>
<proteinExistence type="predicted"/>
<dbReference type="PIRSF" id="PIRSF009471">
    <property type="entry name" value="UCP009471"/>
    <property type="match status" value="1"/>
</dbReference>
<evidence type="ECO:0000259" key="1">
    <source>
        <dbReference type="Pfam" id="PF06742"/>
    </source>
</evidence>
<dbReference type="Proteomes" id="UP001268683">
    <property type="component" value="Chromosome"/>
</dbReference>
<gene>
    <name evidence="2" type="ORF">QGN29_03490</name>
</gene>
<dbReference type="PANTHER" id="PTHR36509">
    <property type="entry name" value="BLL3101 PROTEIN"/>
    <property type="match status" value="1"/>
</dbReference>
<dbReference type="EMBL" id="CP123872">
    <property type="protein sequence ID" value="WND03433.1"/>
    <property type="molecule type" value="Genomic_DNA"/>
</dbReference>